<sequence length="112" mass="12010">MKKITIVYNYEDIDYVNGGTVACQSEEAGYLITPNIAVSTCLRTLFFLHVVPSAEGVDLYDDNGILCEIDLLNTESFDITSIPVEAALSFAMWAAGENVAILSNACAAPIAV</sequence>
<reference evidence="1" key="1">
    <citation type="submission" date="2024-12" db="EMBL/GenBank/DDBJ databases">
        <authorList>
            <person name="Wu N."/>
        </authorList>
    </citation>
    <scope>NUCLEOTIDE SEQUENCE</scope>
    <source>
        <strain evidence="1">P15</strain>
    </source>
</reference>
<comment type="caution">
    <text evidence="1">The sequence shown here is derived from an EMBL/GenBank/DDBJ whole genome shotgun (WGS) entry which is preliminary data.</text>
</comment>
<protein>
    <submittedName>
        <fullName evidence="1">Uncharacterized protein</fullName>
    </submittedName>
</protein>
<evidence type="ECO:0000313" key="2">
    <source>
        <dbReference type="Proteomes" id="UP001631969"/>
    </source>
</evidence>
<organism evidence="1 2">
    <name type="scientific">Paenibacillus mesotrionivorans</name>
    <dbReference type="NCBI Taxonomy" id="3160968"/>
    <lineage>
        <taxon>Bacteria</taxon>
        <taxon>Bacillati</taxon>
        <taxon>Bacillota</taxon>
        <taxon>Bacilli</taxon>
        <taxon>Bacillales</taxon>
        <taxon>Paenibacillaceae</taxon>
        <taxon>Paenibacillus</taxon>
    </lineage>
</organism>
<dbReference type="Proteomes" id="UP001631969">
    <property type="component" value="Unassembled WGS sequence"/>
</dbReference>
<proteinExistence type="predicted"/>
<name>A0ACC7NVA1_9BACL</name>
<keyword evidence="2" id="KW-1185">Reference proteome</keyword>
<gene>
    <name evidence="1" type="ORF">ACI1P1_06575</name>
</gene>
<evidence type="ECO:0000313" key="1">
    <source>
        <dbReference type="EMBL" id="MFM9327969.1"/>
    </source>
</evidence>
<dbReference type="EMBL" id="JBJURJ010000003">
    <property type="protein sequence ID" value="MFM9327969.1"/>
    <property type="molecule type" value="Genomic_DNA"/>
</dbReference>
<accession>A0ACC7NVA1</accession>